<dbReference type="Pfam" id="PF10321">
    <property type="entry name" value="7TM_GPCR_Srt"/>
    <property type="match status" value="2"/>
</dbReference>
<keyword evidence="1" id="KW-1133">Transmembrane helix</keyword>
<organism evidence="2 3">
    <name type="scientific">Parelaphostrongylus tenuis</name>
    <name type="common">Meningeal worm</name>
    <dbReference type="NCBI Taxonomy" id="148309"/>
    <lineage>
        <taxon>Eukaryota</taxon>
        <taxon>Metazoa</taxon>
        <taxon>Ecdysozoa</taxon>
        <taxon>Nematoda</taxon>
        <taxon>Chromadorea</taxon>
        <taxon>Rhabditida</taxon>
        <taxon>Rhabditina</taxon>
        <taxon>Rhabditomorpha</taxon>
        <taxon>Strongyloidea</taxon>
        <taxon>Metastrongylidae</taxon>
        <taxon>Parelaphostrongylus</taxon>
    </lineage>
</organism>
<feature type="transmembrane region" description="Helical" evidence="1">
    <location>
        <begin position="111"/>
        <end position="130"/>
    </location>
</feature>
<feature type="transmembrane region" description="Helical" evidence="1">
    <location>
        <begin position="150"/>
        <end position="173"/>
    </location>
</feature>
<comment type="caution">
    <text evidence="2">The sequence shown here is derived from an EMBL/GenBank/DDBJ whole genome shotgun (WGS) entry which is preliminary data.</text>
</comment>
<keyword evidence="3" id="KW-1185">Reference proteome</keyword>
<proteinExistence type="predicted"/>
<dbReference type="PANTHER" id="PTHR23021:SF11">
    <property type="entry name" value="SERPENTINE RECEPTOR, CLASS T"/>
    <property type="match status" value="1"/>
</dbReference>
<dbReference type="PANTHER" id="PTHR23021">
    <property type="entry name" value="SERPENTINE RECEPTOR, CLASS T"/>
    <property type="match status" value="1"/>
</dbReference>
<evidence type="ECO:0000256" key="1">
    <source>
        <dbReference type="SAM" id="Phobius"/>
    </source>
</evidence>
<feature type="transmembrane region" description="Helical" evidence="1">
    <location>
        <begin position="63"/>
        <end position="85"/>
    </location>
</feature>
<keyword evidence="1" id="KW-0472">Membrane</keyword>
<gene>
    <name evidence="2" type="ORF">KIN20_025720</name>
</gene>
<keyword evidence="1" id="KW-0812">Transmembrane</keyword>
<dbReference type="SUPFAM" id="SSF81321">
    <property type="entry name" value="Family A G protein-coupled receptor-like"/>
    <property type="match status" value="1"/>
</dbReference>
<feature type="transmembrane region" description="Helical" evidence="1">
    <location>
        <begin position="179"/>
        <end position="202"/>
    </location>
</feature>
<evidence type="ECO:0000313" key="3">
    <source>
        <dbReference type="Proteomes" id="UP001196413"/>
    </source>
</evidence>
<dbReference type="InterPro" id="IPR019425">
    <property type="entry name" value="7TM_GPCR_serpentine_rcpt_Srt"/>
</dbReference>
<dbReference type="EMBL" id="JAHQIW010005267">
    <property type="protein sequence ID" value="KAJ1365427.1"/>
    <property type="molecule type" value="Genomic_DNA"/>
</dbReference>
<evidence type="ECO:0000313" key="2">
    <source>
        <dbReference type="EMBL" id="KAJ1365427.1"/>
    </source>
</evidence>
<dbReference type="AlphaFoldDB" id="A0AAD5QXD1"/>
<name>A0AAD5QXD1_PARTN</name>
<dbReference type="Proteomes" id="UP001196413">
    <property type="component" value="Unassembled WGS sequence"/>
</dbReference>
<evidence type="ECO:0008006" key="4">
    <source>
        <dbReference type="Google" id="ProtNLM"/>
    </source>
</evidence>
<accession>A0AAD5QXD1</accession>
<reference evidence="2" key="1">
    <citation type="submission" date="2021-06" db="EMBL/GenBank/DDBJ databases">
        <title>Parelaphostrongylus tenuis whole genome reference sequence.</title>
        <authorList>
            <person name="Garwood T.J."/>
            <person name="Larsen P.A."/>
            <person name="Fountain-Jones N.M."/>
            <person name="Garbe J.R."/>
            <person name="Macchietto M.G."/>
            <person name="Kania S.A."/>
            <person name="Gerhold R.W."/>
            <person name="Richards J.E."/>
            <person name="Wolf T.M."/>
        </authorList>
    </citation>
    <scope>NUCLEOTIDE SEQUENCE</scope>
    <source>
        <strain evidence="2">MNPRO001-30</strain>
        <tissue evidence="2">Meninges</tissue>
    </source>
</reference>
<protein>
    <recommendedName>
        <fullName evidence="4">7TM GPCR serpentine receptor class x (Srx) domain-containing protein</fullName>
    </recommendedName>
</protein>
<feature type="transmembrane region" description="Helical" evidence="1">
    <location>
        <begin position="37"/>
        <end position="56"/>
    </location>
</feature>
<sequence>MVKQHLLDFTCYKLMFFLGIFDMLSIFINSIMTGYLAIKGAVFCTDPIFLLSLGAFGCGYRVYFLMFITVLYLLFIMFFTTPASFNSNYVSWFFDPMTGHQSVEYVNVHHAINNVIVSIITTILYIYLCVKLYRKSKTTVSRLGKFQTQVFIQSFLICLNNVVAAYIYVYMQYFPTPKLLVIIGQITWQLSAGLVCIVYLVVNRAIRRGVIELVIPERWKSELRRALAPTTVTPSHHVAN</sequence>
<feature type="transmembrane region" description="Helical" evidence="1">
    <location>
        <begin position="12"/>
        <end position="31"/>
    </location>
</feature>